<dbReference type="PROSITE" id="PS51257">
    <property type="entry name" value="PROKAR_LIPOPROTEIN"/>
    <property type="match status" value="1"/>
</dbReference>
<organism evidence="3 4">
    <name type="scientific">Pendulispora albinea</name>
    <dbReference type="NCBI Taxonomy" id="2741071"/>
    <lineage>
        <taxon>Bacteria</taxon>
        <taxon>Pseudomonadati</taxon>
        <taxon>Myxococcota</taxon>
        <taxon>Myxococcia</taxon>
        <taxon>Myxococcales</taxon>
        <taxon>Sorangiineae</taxon>
        <taxon>Pendulisporaceae</taxon>
        <taxon>Pendulispora</taxon>
    </lineage>
</organism>
<dbReference type="RefSeq" id="WP_394823780.1">
    <property type="nucleotide sequence ID" value="NZ_CP089984.1"/>
</dbReference>
<protein>
    <submittedName>
        <fullName evidence="3">Uncharacterized protein</fullName>
    </submittedName>
</protein>
<keyword evidence="2" id="KW-0732">Signal</keyword>
<proteinExistence type="predicted"/>
<evidence type="ECO:0000313" key="3">
    <source>
        <dbReference type="EMBL" id="WXB14163.1"/>
    </source>
</evidence>
<evidence type="ECO:0000256" key="2">
    <source>
        <dbReference type="SAM" id="SignalP"/>
    </source>
</evidence>
<keyword evidence="4" id="KW-1185">Reference proteome</keyword>
<feature type="chain" id="PRO_5047000060" evidence="2">
    <location>
        <begin position="32"/>
        <end position="208"/>
    </location>
</feature>
<feature type="signal peptide" evidence="2">
    <location>
        <begin position="1"/>
        <end position="31"/>
    </location>
</feature>
<gene>
    <name evidence="3" type="ORF">LZC94_40835</name>
</gene>
<dbReference type="Proteomes" id="UP001370348">
    <property type="component" value="Chromosome"/>
</dbReference>
<dbReference type="EMBL" id="CP089984">
    <property type="protein sequence ID" value="WXB14163.1"/>
    <property type="molecule type" value="Genomic_DNA"/>
</dbReference>
<evidence type="ECO:0000256" key="1">
    <source>
        <dbReference type="SAM" id="MobiDB-lite"/>
    </source>
</evidence>
<feature type="region of interest" description="Disordered" evidence="1">
    <location>
        <begin position="37"/>
        <end position="99"/>
    </location>
</feature>
<feature type="compositionally biased region" description="Polar residues" evidence="1">
    <location>
        <begin position="51"/>
        <end position="75"/>
    </location>
</feature>
<sequence length="208" mass="21336">MKLRPYFSRFGVGNLVAVSVVPLLAVTAAMAVGCGGPSASPNVPESVATPIPNTSWSGRTASGDSPASGVTTSSHEAPAPAARPAPAPTVAPQATPAQPVPAGPCDACHGLVSSELQAALNKRVEQEARKCYERVLTNNPAARASLGVEIRVGRDGTSCDTVVQSDSPEWPGLADCVATEFRRGGFPNPGNNSCVIAKVPILFTPRVR</sequence>
<evidence type="ECO:0000313" key="4">
    <source>
        <dbReference type="Proteomes" id="UP001370348"/>
    </source>
</evidence>
<accession>A0ABZ2LTF4</accession>
<name>A0ABZ2LTF4_9BACT</name>
<reference evidence="3 4" key="1">
    <citation type="submission" date="2021-12" db="EMBL/GenBank/DDBJ databases">
        <title>Discovery of the Pendulisporaceae a myxobacterial family with distinct sporulation behavior and unique specialized metabolism.</title>
        <authorList>
            <person name="Garcia R."/>
            <person name="Popoff A."/>
            <person name="Bader C.D."/>
            <person name="Loehr J."/>
            <person name="Walesch S."/>
            <person name="Walt C."/>
            <person name="Boldt J."/>
            <person name="Bunk B."/>
            <person name="Haeckl F.J.F.P.J."/>
            <person name="Gunesch A.P."/>
            <person name="Birkelbach J."/>
            <person name="Nuebel U."/>
            <person name="Pietschmann T."/>
            <person name="Bach T."/>
            <person name="Mueller R."/>
        </authorList>
    </citation>
    <scope>NUCLEOTIDE SEQUENCE [LARGE SCALE GENOMIC DNA]</scope>
    <source>
        <strain evidence="3 4">MSr11954</strain>
    </source>
</reference>